<dbReference type="InterPro" id="IPR011613">
    <property type="entry name" value="GH15-like"/>
</dbReference>
<dbReference type="Pfam" id="PF00723">
    <property type="entry name" value="Glyco_hydro_15"/>
    <property type="match status" value="1"/>
</dbReference>
<dbReference type="Proteomes" id="UP000301309">
    <property type="component" value="Unassembled WGS sequence"/>
</dbReference>
<evidence type="ECO:0000313" key="2">
    <source>
        <dbReference type="EMBL" id="GDY51190.1"/>
    </source>
</evidence>
<sequence>MRGGRSARRGGRGGGRAARDWDGLADTILRETRRRCLSSRGHWRRAEGDDGPEAALLLPLARGCLPPDDPSGPRTRRFIAERLSEDGYLYRFGHGDRPLGEAEGAFLLCGFMMALAAHHQRDPVTAFRWFERTRAACGSPGCSPRSTTSASAS</sequence>
<reference evidence="2 3" key="1">
    <citation type="journal article" date="2020" name="Int. J. Syst. Evol. Microbiol.">
        <title>Reclassification of Streptomyces castelarensis and Streptomyces sporoclivatus as later heterotypic synonyms of Streptomyces antimycoticus.</title>
        <authorList>
            <person name="Komaki H."/>
            <person name="Tamura T."/>
        </authorList>
    </citation>
    <scope>NUCLEOTIDE SEQUENCE [LARGE SCALE GENOMIC DNA]</scope>
    <source>
        <strain evidence="2 3">NBRC 13459</strain>
    </source>
</reference>
<protein>
    <recommendedName>
        <fullName evidence="1">GH15-like domain-containing protein</fullName>
    </recommendedName>
</protein>
<organism evidence="2 3">
    <name type="scientific">Streptomyces violaceusniger</name>
    <dbReference type="NCBI Taxonomy" id="68280"/>
    <lineage>
        <taxon>Bacteria</taxon>
        <taxon>Bacillati</taxon>
        <taxon>Actinomycetota</taxon>
        <taxon>Actinomycetes</taxon>
        <taxon>Kitasatosporales</taxon>
        <taxon>Streptomycetaceae</taxon>
        <taxon>Streptomyces</taxon>
        <taxon>Streptomyces violaceusniger group</taxon>
    </lineage>
</organism>
<dbReference type="InterPro" id="IPR008928">
    <property type="entry name" value="6-hairpin_glycosidase_sf"/>
</dbReference>
<evidence type="ECO:0000313" key="3">
    <source>
        <dbReference type="Proteomes" id="UP000301309"/>
    </source>
</evidence>
<dbReference type="SUPFAM" id="SSF48208">
    <property type="entry name" value="Six-hairpin glycosidases"/>
    <property type="match status" value="1"/>
</dbReference>
<dbReference type="AlphaFoldDB" id="A0A4D4KX87"/>
<dbReference type="Gene3D" id="1.50.10.10">
    <property type="match status" value="1"/>
</dbReference>
<keyword evidence="3" id="KW-1185">Reference proteome</keyword>
<dbReference type="EMBL" id="BJHW01000001">
    <property type="protein sequence ID" value="GDY51190.1"/>
    <property type="molecule type" value="Genomic_DNA"/>
</dbReference>
<comment type="caution">
    <text evidence="2">The sequence shown here is derived from an EMBL/GenBank/DDBJ whole genome shotgun (WGS) entry which is preliminary data.</text>
</comment>
<feature type="domain" description="GH15-like" evidence="1">
    <location>
        <begin position="13"/>
        <end position="140"/>
    </location>
</feature>
<proteinExistence type="predicted"/>
<evidence type="ECO:0000259" key="1">
    <source>
        <dbReference type="Pfam" id="PF00723"/>
    </source>
</evidence>
<accession>A0A4D4KX87</accession>
<dbReference type="InterPro" id="IPR012341">
    <property type="entry name" value="6hp_glycosidase-like_sf"/>
</dbReference>
<name>A0A4D4KX87_STRVO</name>
<gene>
    <name evidence="2" type="ORF">SVIO_018130</name>
</gene>
<dbReference type="GO" id="GO:0005975">
    <property type="term" value="P:carbohydrate metabolic process"/>
    <property type="evidence" value="ECO:0007669"/>
    <property type="project" value="InterPro"/>
</dbReference>